<keyword evidence="4" id="KW-1003">Cell membrane</keyword>
<evidence type="ECO:0000256" key="9">
    <source>
        <dbReference type="ARBA" id="ARBA00072906"/>
    </source>
</evidence>
<evidence type="ECO:0000256" key="5">
    <source>
        <dbReference type="ARBA" id="ARBA00022692"/>
    </source>
</evidence>
<comment type="function">
    <text evidence="8">Sulphite efflux pump required for the secretion of sulphite as a reducing agent. In the presence of sulphite, cystine in keratin is directly cleaved to cysteine and S-sulphocysteine, and thereby, reduced proteins become accessible to hydrolysis by a variety of secreted endo- and exoproteases. Excretion of sulphite mediated by an efflux pump also represents a detoxification pathway for dermatophytes during infection of the epidermal stratum corneum, hair and nails, which are rich in cysteine.</text>
</comment>
<dbReference type="FunFam" id="1.50.10.150:FF:000004">
    <property type="entry name" value="Malic acid transporter"/>
    <property type="match status" value="1"/>
</dbReference>
<dbReference type="EMBL" id="MU001696">
    <property type="protein sequence ID" value="KAF2453607.1"/>
    <property type="molecule type" value="Genomic_DNA"/>
</dbReference>
<dbReference type="Gene3D" id="1.50.10.150">
    <property type="entry name" value="Voltage-dependent anion channel"/>
    <property type="match status" value="1"/>
</dbReference>
<dbReference type="InterPro" id="IPR038665">
    <property type="entry name" value="Voltage-dep_anion_channel_sf"/>
</dbReference>
<feature type="transmembrane region" description="Helical" evidence="10">
    <location>
        <begin position="162"/>
        <end position="189"/>
    </location>
</feature>
<keyword evidence="3" id="KW-0813">Transport</keyword>
<evidence type="ECO:0000256" key="10">
    <source>
        <dbReference type="SAM" id="Phobius"/>
    </source>
</evidence>
<protein>
    <recommendedName>
        <fullName evidence="9">Sulfite efflux pump SSU1</fullName>
    </recommendedName>
</protein>
<feature type="transmembrane region" description="Helical" evidence="10">
    <location>
        <begin position="133"/>
        <end position="156"/>
    </location>
</feature>
<sequence length="377" mass="40950">MGTGIVSVLLYSIPFQAHWLRILSSIVFVANIALFALVFGASALRYALYPCTWTLMVHHPVQSLFLGTAPMGFATLINSFVALCIQHGQWGPWAQTFAWTMWWIDVAASVATCIGMPFMIMSAHKTSLQTLTAAWLLPIVAPIVASASGAVVASELTDPQHALWTIVVSYVLWGVGVPLAMVILVMYFHRLAMHKLPPREVIVSVFLPLGPLGQGGFGIQKLGAEAMRVFPRTGTLHPLAGDVLYVAGLGVALVLWGFGLVWLFFAVGSISGSKFPFNMGWWGFTFPLGVYALSTITIGEELPSLFFRVLGTVFAVCVILLWMVVVAGTAKRLPSGRMFDAPCLRTAGEPTAKELAIMKRDEENQQSEDQTCGFAQP</sequence>
<dbReference type="InterPro" id="IPR051629">
    <property type="entry name" value="Sulfite_efflux_TDT"/>
</dbReference>
<comment type="similarity">
    <text evidence="2">Belongs to the tellurite-resistance/dicarboxylate transporter (TDT) family.</text>
</comment>
<accession>A0A6A6NQ10</accession>
<name>A0A6A6NQ10_9PEZI</name>
<organism evidence="11 12">
    <name type="scientific">Lineolata rhizophorae</name>
    <dbReference type="NCBI Taxonomy" id="578093"/>
    <lineage>
        <taxon>Eukaryota</taxon>
        <taxon>Fungi</taxon>
        <taxon>Dikarya</taxon>
        <taxon>Ascomycota</taxon>
        <taxon>Pezizomycotina</taxon>
        <taxon>Dothideomycetes</taxon>
        <taxon>Dothideomycetes incertae sedis</taxon>
        <taxon>Lineolatales</taxon>
        <taxon>Lineolataceae</taxon>
        <taxon>Lineolata</taxon>
    </lineage>
</organism>
<dbReference type="GO" id="GO:0005886">
    <property type="term" value="C:plasma membrane"/>
    <property type="evidence" value="ECO:0007669"/>
    <property type="project" value="UniProtKB-SubCell"/>
</dbReference>
<feature type="transmembrane region" description="Helical" evidence="10">
    <location>
        <begin position="64"/>
        <end position="88"/>
    </location>
</feature>
<dbReference type="AlphaFoldDB" id="A0A6A6NQ10"/>
<feature type="transmembrane region" description="Helical" evidence="10">
    <location>
        <begin position="243"/>
        <end position="267"/>
    </location>
</feature>
<feature type="transmembrane region" description="Helical" evidence="10">
    <location>
        <begin position="20"/>
        <end position="44"/>
    </location>
</feature>
<dbReference type="Proteomes" id="UP000799766">
    <property type="component" value="Unassembled WGS sequence"/>
</dbReference>
<dbReference type="InterPro" id="IPR004695">
    <property type="entry name" value="SLAC1/Mae1/Ssu1/TehA"/>
</dbReference>
<keyword evidence="12" id="KW-1185">Reference proteome</keyword>
<gene>
    <name evidence="11" type="ORF">BDY21DRAFT_121856</name>
</gene>
<dbReference type="PANTHER" id="PTHR31686:SF1">
    <property type="entry name" value="SULFITE EFFLUX PUMP SSU1"/>
    <property type="match status" value="1"/>
</dbReference>
<dbReference type="CDD" id="cd09318">
    <property type="entry name" value="TDT_SSU1"/>
    <property type="match status" value="1"/>
</dbReference>
<evidence type="ECO:0000313" key="11">
    <source>
        <dbReference type="EMBL" id="KAF2453607.1"/>
    </source>
</evidence>
<proteinExistence type="inferred from homology"/>
<evidence type="ECO:0000256" key="2">
    <source>
        <dbReference type="ARBA" id="ARBA00008566"/>
    </source>
</evidence>
<dbReference type="GO" id="GO:0000319">
    <property type="term" value="F:sulfite transmembrane transporter activity"/>
    <property type="evidence" value="ECO:0007669"/>
    <property type="project" value="TreeGrafter"/>
</dbReference>
<evidence type="ECO:0000256" key="3">
    <source>
        <dbReference type="ARBA" id="ARBA00022448"/>
    </source>
</evidence>
<keyword evidence="5 10" id="KW-0812">Transmembrane</keyword>
<evidence type="ECO:0000256" key="1">
    <source>
        <dbReference type="ARBA" id="ARBA00004651"/>
    </source>
</evidence>
<dbReference type="OrthoDB" id="1099at2759"/>
<evidence type="ECO:0000256" key="8">
    <source>
        <dbReference type="ARBA" id="ARBA00056100"/>
    </source>
</evidence>
<feature type="transmembrane region" description="Helical" evidence="10">
    <location>
        <begin position="100"/>
        <end position="121"/>
    </location>
</feature>
<keyword evidence="7 10" id="KW-0472">Membrane</keyword>
<dbReference type="PANTHER" id="PTHR31686">
    <property type="match status" value="1"/>
</dbReference>
<keyword evidence="6 10" id="KW-1133">Transmembrane helix</keyword>
<evidence type="ECO:0000256" key="7">
    <source>
        <dbReference type="ARBA" id="ARBA00023136"/>
    </source>
</evidence>
<feature type="transmembrane region" description="Helical" evidence="10">
    <location>
        <begin position="279"/>
        <end position="299"/>
    </location>
</feature>
<evidence type="ECO:0000256" key="4">
    <source>
        <dbReference type="ARBA" id="ARBA00022475"/>
    </source>
</evidence>
<reference evidence="11" key="1">
    <citation type="journal article" date="2020" name="Stud. Mycol.">
        <title>101 Dothideomycetes genomes: a test case for predicting lifestyles and emergence of pathogens.</title>
        <authorList>
            <person name="Haridas S."/>
            <person name="Albert R."/>
            <person name="Binder M."/>
            <person name="Bloem J."/>
            <person name="Labutti K."/>
            <person name="Salamov A."/>
            <person name="Andreopoulos B."/>
            <person name="Baker S."/>
            <person name="Barry K."/>
            <person name="Bills G."/>
            <person name="Bluhm B."/>
            <person name="Cannon C."/>
            <person name="Castanera R."/>
            <person name="Culley D."/>
            <person name="Daum C."/>
            <person name="Ezra D."/>
            <person name="Gonzalez J."/>
            <person name="Henrissat B."/>
            <person name="Kuo A."/>
            <person name="Liang C."/>
            <person name="Lipzen A."/>
            <person name="Lutzoni F."/>
            <person name="Magnuson J."/>
            <person name="Mondo S."/>
            <person name="Nolan M."/>
            <person name="Ohm R."/>
            <person name="Pangilinan J."/>
            <person name="Park H.-J."/>
            <person name="Ramirez L."/>
            <person name="Alfaro M."/>
            <person name="Sun H."/>
            <person name="Tritt A."/>
            <person name="Yoshinaga Y."/>
            <person name="Zwiers L.-H."/>
            <person name="Turgeon B."/>
            <person name="Goodwin S."/>
            <person name="Spatafora J."/>
            <person name="Crous P."/>
            <person name="Grigoriev I."/>
        </authorList>
    </citation>
    <scope>NUCLEOTIDE SEQUENCE</scope>
    <source>
        <strain evidence="11">ATCC 16933</strain>
    </source>
</reference>
<feature type="transmembrane region" description="Helical" evidence="10">
    <location>
        <begin position="201"/>
        <end position="223"/>
    </location>
</feature>
<evidence type="ECO:0000313" key="12">
    <source>
        <dbReference type="Proteomes" id="UP000799766"/>
    </source>
</evidence>
<dbReference type="Pfam" id="PF03595">
    <property type="entry name" value="SLAC1"/>
    <property type="match status" value="1"/>
</dbReference>
<comment type="subcellular location">
    <subcellularLocation>
        <location evidence="1">Cell membrane</location>
        <topology evidence="1">Multi-pass membrane protein</topology>
    </subcellularLocation>
</comment>
<evidence type="ECO:0000256" key="6">
    <source>
        <dbReference type="ARBA" id="ARBA00022989"/>
    </source>
</evidence>
<feature type="transmembrane region" description="Helical" evidence="10">
    <location>
        <begin position="305"/>
        <end position="328"/>
    </location>
</feature>